<evidence type="ECO:0000256" key="4">
    <source>
        <dbReference type="ARBA" id="ARBA00022927"/>
    </source>
</evidence>
<evidence type="ECO:0000313" key="6">
    <source>
        <dbReference type="EMBL" id="CRK86367.1"/>
    </source>
</evidence>
<dbReference type="STRING" id="568069.A0A1J1HEI5"/>
<dbReference type="Pfam" id="PF00787">
    <property type="entry name" value="PX"/>
    <property type="match status" value="1"/>
</dbReference>
<dbReference type="InterPro" id="IPR028666">
    <property type="entry name" value="SNX17_FERM_N"/>
</dbReference>
<dbReference type="Proteomes" id="UP000183832">
    <property type="component" value="Unassembled WGS sequence"/>
</dbReference>
<dbReference type="PANTHER" id="PTHR12431">
    <property type="entry name" value="SORTING NEXIN 17 AND 27"/>
    <property type="match status" value="1"/>
</dbReference>
<dbReference type="OrthoDB" id="5772781at2759"/>
<dbReference type="FunFam" id="2.30.29.30:FF:000145">
    <property type="entry name" value="Sorting nexin-17 isoform1"/>
    <property type="match status" value="1"/>
</dbReference>
<dbReference type="InterPro" id="IPR048767">
    <property type="entry name" value="SNX17-31_FERM_F2"/>
</dbReference>
<feature type="domain" description="PX" evidence="5">
    <location>
        <begin position="1"/>
        <end position="107"/>
    </location>
</feature>
<dbReference type="GO" id="GO:0006886">
    <property type="term" value="P:intracellular protein transport"/>
    <property type="evidence" value="ECO:0007669"/>
    <property type="project" value="TreeGrafter"/>
</dbReference>
<dbReference type="Pfam" id="PF18116">
    <property type="entry name" value="SNX17_FERM_C"/>
    <property type="match status" value="1"/>
</dbReference>
<dbReference type="EMBL" id="CVRI01000001">
    <property type="protein sequence ID" value="CRK86367.1"/>
    <property type="molecule type" value="Genomic_DNA"/>
</dbReference>
<evidence type="ECO:0000313" key="7">
    <source>
        <dbReference type="Proteomes" id="UP000183832"/>
    </source>
</evidence>
<dbReference type="GO" id="GO:0030659">
    <property type="term" value="C:cytoplasmic vesicle membrane"/>
    <property type="evidence" value="ECO:0007669"/>
    <property type="project" value="UniProtKB-SubCell"/>
</dbReference>
<dbReference type="SUPFAM" id="SSF64268">
    <property type="entry name" value="PX domain"/>
    <property type="match status" value="1"/>
</dbReference>
<dbReference type="AlphaFoldDB" id="A0A1J1HEI5"/>
<dbReference type="FunFam" id="3.30.1520.10:FF:000008">
    <property type="entry name" value="Sorting nexin-17 isoform1"/>
    <property type="match status" value="1"/>
</dbReference>
<dbReference type="Gene3D" id="3.10.20.90">
    <property type="entry name" value="Phosphatidylinositol 3-kinase Catalytic Subunit, Chain A, domain 1"/>
    <property type="match status" value="1"/>
</dbReference>
<dbReference type="SMART" id="SM00312">
    <property type="entry name" value="PX"/>
    <property type="match status" value="1"/>
</dbReference>
<dbReference type="InterPro" id="IPR011993">
    <property type="entry name" value="PH-like_dom_sf"/>
</dbReference>
<evidence type="ECO:0000259" key="5">
    <source>
        <dbReference type="PROSITE" id="PS50195"/>
    </source>
</evidence>
<dbReference type="Pfam" id="PF21271">
    <property type="entry name" value="SNX17-31_F2_FERM"/>
    <property type="match status" value="1"/>
</dbReference>
<dbReference type="InterPro" id="IPR036871">
    <property type="entry name" value="PX_dom_sf"/>
</dbReference>
<dbReference type="Pfam" id="PF21273">
    <property type="entry name" value="SNX17-27-31_F1_FERM"/>
    <property type="match status" value="1"/>
</dbReference>
<dbReference type="CDD" id="cd16121">
    <property type="entry name" value="FERM_F1_SNX17"/>
    <property type="match status" value="1"/>
</dbReference>
<keyword evidence="7" id="KW-1185">Reference proteome</keyword>
<evidence type="ECO:0000256" key="1">
    <source>
        <dbReference type="ARBA" id="ARBA00004180"/>
    </source>
</evidence>
<dbReference type="PANTHER" id="PTHR12431:SF14">
    <property type="entry name" value="LD15323P"/>
    <property type="match status" value="1"/>
</dbReference>
<reference evidence="6 7" key="1">
    <citation type="submission" date="2015-04" db="EMBL/GenBank/DDBJ databases">
        <authorList>
            <person name="Syromyatnikov M.Y."/>
            <person name="Popov V.N."/>
        </authorList>
    </citation>
    <scope>NUCLEOTIDE SEQUENCE [LARGE SCALE GENOMIC DNA]</scope>
</reference>
<dbReference type="PROSITE" id="PS50195">
    <property type="entry name" value="PX"/>
    <property type="match status" value="1"/>
</dbReference>
<dbReference type="InterPro" id="IPR040842">
    <property type="entry name" value="SNX17/31_FERM"/>
</dbReference>
<dbReference type="Gene3D" id="2.30.29.30">
    <property type="entry name" value="Pleckstrin-homology domain (PH domain)/Phosphotyrosine-binding domain (PTB)"/>
    <property type="match status" value="1"/>
</dbReference>
<dbReference type="InterPro" id="IPR048763">
    <property type="entry name" value="SNX17-31_FERM_F1"/>
</dbReference>
<evidence type="ECO:0000256" key="3">
    <source>
        <dbReference type="ARBA" id="ARBA00022448"/>
    </source>
</evidence>
<dbReference type="Gene3D" id="3.30.1520.10">
    <property type="entry name" value="Phox-like domain"/>
    <property type="match status" value="1"/>
</dbReference>
<comment type="subcellular location">
    <subcellularLocation>
        <location evidence="1">Cytoplasmic vesicle membrane</location>
        <topology evidence="1">Peripheral membrane protein</topology>
        <orientation evidence="1">Cytoplasmic side</orientation>
    </subcellularLocation>
</comment>
<comment type="similarity">
    <text evidence="2">Belongs to the sorting nexin family.</text>
</comment>
<accession>A0A1J1HEI5</accession>
<keyword evidence="3" id="KW-0813">Transport</keyword>
<dbReference type="InterPro" id="IPR001683">
    <property type="entry name" value="PX_dom"/>
</dbReference>
<keyword evidence="4" id="KW-0653">Protein transport</keyword>
<organism evidence="6 7">
    <name type="scientific">Clunio marinus</name>
    <dbReference type="NCBI Taxonomy" id="568069"/>
    <lineage>
        <taxon>Eukaryota</taxon>
        <taxon>Metazoa</taxon>
        <taxon>Ecdysozoa</taxon>
        <taxon>Arthropoda</taxon>
        <taxon>Hexapoda</taxon>
        <taxon>Insecta</taxon>
        <taxon>Pterygota</taxon>
        <taxon>Neoptera</taxon>
        <taxon>Endopterygota</taxon>
        <taxon>Diptera</taxon>
        <taxon>Nematocera</taxon>
        <taxon>Chironomoidea</taxon>
        <taxon>Chironomidae</taxon>
        <taxon>Clunio</taxon>
    </lineage>
</organism>
<evidence type="ECO:0000256" key="2">
    <source>
        <dbReference type="ARBA" id="ARBA00010883"/>
    </source>
</evidence>
<protein>
    <submittedName>
        <fullName evidence="6">CLUMA_CG000078, isoform A</fullName>
    </submittedName>
</protein>
<sequence length="473" mass="54667">MHFSIPETQEFTNGANVFTGFNIYINGSFHCCLRYKQLHSLHDQLKRSLMNLSLPQFPPKKLLTLTHNELEQRRLALERYLQLIGQDPVLSKSNLLRTFLLNAQQESAFIETYGTTIDVFLMNGYSITVNVSTTESSLKVLEKSLRAIDLPEDFTYYFALFLLRKESDGKVTLVRKLMDFESPFISLRTASDCQIVIRKNYWDPNYDLDLMRDRIALNLLYIQSLSDMEMDWMIASPEVRQRLSSLQVTGNKHEYMNIIRNLPSYGCIQFSNVDCDFFEPKSKATIVIGNQELGIRTMNGKVIQETKFRVTRMRCWRVTTISSDTNNDKKIKTREKCRYTYELSFEYLMAKNCLKWIKLVTEQAMLISVCLQSMVDELLNQKNGYDINNINTTLALDQQLDYIKRDDNSIGRLSESTSDGSINSLNEMKPITKISNETAKSKIKNKVSTSVFFKNGKESVQNEAFENIGDDDL</sequence>
<proteinExistence type="inferred from homology"/>
<gene>
    <name evidence="6" type="primary">putative Sorting nexin-17</name>
    <name evidence="6" type="ORF">CLUMA_CG000078</name>
</gene>
<dbReference type="GO" id="GO:0032456">
    <property type="term" value="P:endocytic recycling"/>
    <property type="evidence" value="ECO:0007669"/>
    <property type="project" value="TreeGrafter"/>
</dbReference>
<dbReference type="Gene3D" id="1.20.80.60">
    <property type="match status" value="1"/>
</dbReference>
<dbReference type="GO" id="GO:0005769">
    <property type="term" value="C:early endosome"/>
    <property type="evidence" value="ECO:0007669"/>
    <property type="project" value="TreeGrafter"/>
</dbReference>
<dbReference type="CDD" id="cd06885">
    <property type="entry name" value="PX_SNX17_31"/>
    <property type="match status" value="1"/>
</dbReference>
<name>A0A1J1HEI5_9DIPT</name>
<dbReference type="FunFam" id="1.20.80.60:FF:000001">
    <property type="entry name" value="Sorting nexin-17 isoform1"/>
    <property type="match status" value="1"/>
</dbReference>
<dbReference type="GO" id="GO:0035091">
    <property type="term" value="F:phosphatidylinositol binding"/>
    <property type="evidence" value="ECO:0007669"/>
    <property type="project" value="InterPro"/>
</dbReference>